<organism evidence="1 2">
    <name type="scientific">Tenebrio molitor</name>
    <name type="common">Yellow mealworm beetle</name>
    <dbReference type="NCBI Taxonomy" id="7067"/>
    <lineage>
        <taxon>Eukaryota</taxon>
        <taxon>Metazoa</taxon>
        <taxon>Ecdysozoa</taxon>
        <taxon>Arthropoda</taxon>
        <taxon>Hexapoda</taxon>
        <taxon>Insecta</taxon>
        <taxon>Pterygota</taxon>
        <taxon>Neoptera</taxon>
        <taxon>Endopterygota</taxon>
        <taxon>Coleoptera</taxon>
        <taxon>Polyphaga</taxon>
        <taxon>Cucujiformia</taxon>
        <taxon>Tenebrionidae</taxon>
        <taxon>Tenebrio</taxon>
    </lineage>
</organism>
<sequence length="200" mass="22258">MNTSDMLYGCARLRRSPSTVAERLARQLTFGRSRVLTPVPLDQEWVFFKGFLTPSYRGMSHITDKAIAGSVPTTFLPHPSTPYPSRILPSMWLKRLWNASAARPPSGGMKDSLSSTVAKRLARRFTFGRSRVLTPVPHDQVWVFFKGFPTPSHCGMSHITDKAYPGTPLIAVRAIEGGADGDDDEKIVRRDWFSNLGPVP</sequence>
<accession>A0A8J6H990</accession>
<protein>
    <submittedName>
        <fullName evidence="1">Uncharacterized protein</fullName>
    </submittedName>
</protein>
<evidence type="ECO:0000313" key="2">
    <source>
        <dbReference type="Proteomes" id="UP000719412"/>
    </source>
</evidence>
<reference evidence="1" key="1">
    <citation type="journal article" date="2020" name="J Insects Food Feed">
        <title>The yellow mealworm (Tenebrio molitor) genome: a resource for the emerging insects as food and feed industry.</title>
        <authorList>
            <person name="Eriksson T."/>
            <person name="Andere A."/>
            <person name="Kelstrup H."/>
            <person name="Emery V."/>
            <person name="Picard C."/>
        </authorList>
    </citation>
    <scope>NUCLEOTIDE SEQUENCE</scope>
    <source>
        <strain evidence="1">Stoneville</strain>
        <tissue evidence="1">Whole head</tissue>
    </source>
</reference>
<keyword evidence="2" id="KW-1185">Reference proteome</keyword>
<proteinExistence type="predicted"/>
<gene>
    <name evidence="1" type="ORF">GEV33_013208</name>
</gene>
<dbReference type="EMBL" id="JABDTM020028039">
    <property type="protein sequence ID" value="KAH0809583.1"/>
    <property type="molecule type" value="Genomic_DNA"/>
</dbReference>
<evidence type="ECO:0000313" key="1">
    <source>
        <dbReference type="EMBL" id="KAH0809583.1"/>
    </source>
</evidence>
<dbReference type="AlphaFoldDB" id="A0A8J6H990"/>
<dbReference type="Proteomes" id="UP000719412">
    <property type="component" value="Unassembled WGS sequence"/>
</dbReference>
<name>A0A8J6H990_TENMO</name>
<reference evidence="1" key="2">
    <citation type="submission" date="2021-08" db="EMBL/GenBank/DDBJ databases">
        <authorList>
            <person name="Eriksson T."/>
        </authorList>
    </citation>
    <scope>NUCLEOTIDE SEQUENCE</scope>
    <source>
        <strain evidence="1">Stoneville</strain>
        <tissue evidence="1">Whole head</tissue>
    </source>
</reference>
<comment type="caution">
    <text evidence="1">The sequence shown here is derived from an EMBL/GenBank/DDBJ whole genome shotgun (WGS) entry which is preliminary data.</text>
</comment>